<dbReference type="InterPro" id="IPR039425">
    <property type="entry name" value="RNA_pol_sigma-70-like"/>
</dbReference>
<dbReference type="GO" id="GO:0016987">
    <property type="term" value="F:sigma factor activity"/>
    <property type="evidence" value="ECO:0007669"/>
    <property type="project" value="UniProtKB-KW"/>
</dbReference>
<evidence type="ECO:0000256" key="2">
    <source>
        <dbReference type="ARBA" id="ARBA00023015"/>
    </source>
</evidence>
<dbReference type="InterPro" id="IPR007627">
    <property type="entry name" value="RNA_pol_sigma70_r2"/>
</dbReference>
<dbReference type="InterPro" id="IPR013249">
    <property type="entry name" value="RNA_pol_sigma70_r4_t2"/>
</dbReference>
<keyword evidence="4" id="KW-0238">DNA-binding</keyword>
<dbReference type="SUPFAM" id="SSF88946">
    <property type="entry name" value="Sigma2 domain of RNA polymerase sigma factors"/>
    <property type="match status" value="1"/>
</dbReference>
<dbReference type="Proteomes" id="UP000697330">
    <property type="component" value="Unassembled WGS sequence"/>
</dbReference>
<dbReference type="Gene3D" id="1.10.10.10">
    <property type="entry name" value="Winged helix-like DNA-binding domain superfamily/Winged helix DNA-binding domain"/>
    <property type="match status" value="1"/>
</dbReference>
<gene>
    <name evidence="8" type="ORF">K8U72_08645</name>
</gene>
<dbReference type="PANTHER" id="PTHR43133">
    <property type="entry name" value="RNA POLYMERASE ECF-TYPE SIGMA FACTO"/>
    <property type="match status" value="1"/>
</dbReference>
<keyword evidence="2" id="KW-0805">Transcription regulation</keyword>
<accession>A0A921GGJ5</accession>
<dbReference type="InterPro" id="IPR013325">
    <property type="entry name" value="RNA_pol_sigma_r2"/>
</dbReference>
<evidence type="ECO:0000256" key="5">
    <source>
        <dbReference type="ARBA" id="ARBA00023163"/>
    </source>
</evidence>
<dbReference type="Gene3D" id="1.10.1740.10">
    <property type="match status" value="1"/>
</dbReference>
<dbReference type="Pfam" id="PF04542">
    <property type="entry name" value="Sigma70_r2"/>
    <property type="match status" value="1"/>
</dbReference>
<organism evidence="8 9">
    <name type="scientific">Thermophilibacter provencensis</name>
    <dbReference type="NCBI Taxonomy" id="1852386"/>
    <lineage>
        <taxon>Bacteria</taxon>
        <taxon>Bacillati</taxon>
        <taxon>Actinomycetota</taxon>
        <taxon>Coriobacteriia</taxon>
        <taxon>Coriobacteriales</taxon>
        <taxon>Atopobiaceae</taxon>
        <taxon>Thermophilibacter</taxon>
    </lineage>
</organism>
<dbReference type="AlphaFoldDB" id="A0A921GGJ5"/>
<dbReference type="RefSeq" id="WP_204830592.1">
    <property type="nucleotide sequence ID" value="NZ_DYWQ01000132.1"/>
</dbReference>
<dbReference type="NCBIfam" id="TIGR02937">
    <property type="entry name" value="sigma70-ECF"/>
    <property type="match status" value="1"/>
</dbReference>
<proteinExistence type="inferred from homology"/>
<dbReference type="GO" id="GO:0003677">
    <property type="term" value="F:DNA binding"/>
    <property type="evidence" value="ECO:0007669"/>
    <property type="project" value="UniProtKB-KW"/>
</dbReference>
<dbReference type="Pfam" id="PF08281">
    <property type="entry name" value="Sigma70_r4_2"/>
    <property type="match status" value="1"/>
</dbReference>
<dbReference type="SUPFAM" id="SSF88659">
    <property type="entry name" value="Sigma3 and sigma4 domains of RNA polymerase sigma factors"/>
    <property type="match status" value="1"/>
</dbReference>
<dbReference type="GO" id="GO:0006352">
    <property type="term" value="P:DNA-templated transcription initiation"/>
    <property type="evidence" value="ECO:0007669"/>
    <property type="project" value="InterPro"/>
</dbReference>
<keyword evidence="3" id="KW-0731">Sigma factor</keyword>
<evidence type="ECO:0000313" key="9">
    <source>
        <dbReference type="Proteomes" id="UP000697330"/>
    </source>
</evidence>
<feature type="domain" description="RNA polymerase sigma factor 70 region 4 type 2" evidence="7">
    <location>
        <begin position="109"/>
        <end position="160"/>
    </location>
</feature>
<sequence>MTPRVVRDDAFLRQAMRAHGASVLRLAIAQTGSRADAEDVYQDVFVALACCDTAFGDEGHLRAWLLRTTLNRCRDLARSWWRRHAQSFDALGLEVADAEKDEDPWTPAELWAAVQRLPERYRAVIHLRYVEQMPADAIAAACGISESAVRTRLSRATQKLRFYLGGTS</sequence>
<evidence type="ECO:0000313" key="8">
    <source>
        <dbReference type="EMBL" id="HJF45830.1"/>
    </source>
</evidence>
<dbReference type="CDD" id="cd06171">
    <property type="entry name" value="Sigma70_r4"/>
    <property type="match status" value="1"/>
</dbReference>
<comment type="similarity">
    <text evidence="1">Belongs to the sigma-70 factor family. ECF subfamily.</text>
</comment>
<dbReference type="InterPro" id="IPR013324">
    <property type="entry name" value="RNA_pol_sigma_r3/r4-like"/>
</dbReference>
<evidence type="ECO:0000259" key="6">
    <source>
        <dbReference type="Pfam" id="PF04542"/>
    </source>
</evidence>
<dbReference type="InterPro" id="IPR036388">
    <property type="entry name" value="WH-like_DNA-bd_sf"/>
</dbReference>
<feature type="domain" description="RNA polymerase sigma-70 region 2" evidence="6">
    <location>
        <begin position="17"/>
        <end position="82"/>
    </location>
</feature>
<dbReference type="InterPro" id="IPR014284">
    <property type="entry name" value="RNA_pol_sigma-70_dom"/>
</dbReference>
<evidence type="ECO:0000256" key="1">
    <source>
        <dbReference type="ARBA" id="ARBA00010641"/>
    </source>
</evidence>
<dbReference type="EMBL" id="DYWQ01000132">
    <property type="protein sequence ID" value="HJF45830.1"/>
    <property type="molecule type" value="Genomic_DNA"/>
</dbReference>
<keyword evidence="5" id="KW-0804">Transcription</keyword>
<evidence type="ECO:0000256" key="3">
    <source>
        <dbReference type="ARBA" id="ARBA00023082"/>
    </source>
</evidence>
<comment type="caution">
    <text evidence="8">The sequence shown here is derived from an EMBL/GenBank/DDBJ whole genome shotgun (WGS) entry which is preliminary data.</text>
</comment>
<dbReference type="PANTHER" id="PTHR43133:SF8">
    <property type="entry name" value="RNA POLYMERASE SIGMA FACTOR HI_1459-RELATED"/>
    <property type="match status" value="1"/>
</dbReference>
<reference evidence="8" key="1">
    <citation type="journal article" date="2021" name="PeerJ">
        <title>Extensive microbial diversity within the chicken gut microbiome revealed by metagenomics and culture.</title>
        <authorList>
            <person name="Gilroy R."/>
            <person name="Ravi A."/>
            <person name="Getino M."/>
            <person name="Pursley I."/>
            <person name="Horton D.L."/>
            <person name="Alikhan N.F."/>
            <person name="Baker D."/>
            <person name="Gharbi K."/>
            <person name="Hall N."/>
            <person name="Watson M."/>
            <person name="Adriaenssens E.M."/>
            <person name="Foster-Nyarko E."/>
            <person name="Jarju S."/>
            <person name="Secka A."/>
            <person name="Antonio M."/>
            <person name="Oren A."/>
            <person name="Chaudhuri R.R."/>
            <person name="La Ragione R."/>
            <person name="Hildebrand F."/>
            <person name="Pallen M.J."/>
        </authorList>
    </citation>
    <scope>NUCLEOTIDE SEQUENCE</scope>
    <source>
        <strain evidence="8">CHK124-7917</strain>
    </source>
</reference>
<reference evidence="8" key="2">
    <citation type="submission" date="2021-09" db="EMBL/GenBank/DDBJ databases">
        <authorList>
            <person name="Gilroy R."/>
        </authorList>
    </citation>
    <scope>NUCLEOTIDE SEQUENCE</scope>
    <source>
        <strain evidence="8">CHK124-7917</strain>
    </source>
</reference>
<evidence type="ECO:0000256" key="4">
    <source>
        <dbReference type="ARBA" id="ARBA00023125"/>
    </source>
</evidence>
<name>A0A921GGJ5_9ACTN</name>
<protein>
    <submittedName>
        <fullName evidence="8">Sigma-70 family RNA polymerase sigma factor</fullName>
    </submittedName>
</protein>
<evidence type="ECO:0000259" key="7">
    <source>
        <dbReference type="Pfam" id="PF08281"/>
    </source>
</evidence>